<organism evidence="1 2">
    <name type="scientific">Actinoallomurus iriomotensis</name>
    <dbReference type="NCBI Taxonomy" id="478107"/>
    <lineage>
        <taxon>Bacteria</taxon>
        <taxon>Bacillati</taxon>
        <taxon>Actinomycetota</taxon>
        <taxon>Actinomycetes</taxon>
        <taxon>Streptosporangiales</taxon>
        <taxon>Thermomonosporaceae</taxon>
        <taxon>Actinoallomurus</taxon>
    </lineage>
</organism>
<sequence length="82" mass="8830">MEAAVTAPPVLVSPTRLLDHRLEDLVATELARLARRAPALADDHLGLVEASLQQIINRLLPARGRASASPEAVAALFDLEWV</sequence>
<dbReference type="EMBL" id="BSTJ01000009">
    <property type="protein sequence ID" value="GLY78662.1"/>
    <property type="molecule type" value="Genomic_DNA"/>
</dbReference>
<protein>
    <submittedName>
        <fullName evidence="1">Uncharacterized protein</fullName>
    </submittedName>
</protein>
<accession>A0A9W6RRA1</accession>
<dbReference type="AlphaFoldDB" id="A0A9W6RRA1"/>
<dbReference type="Proteomes" id="UP001165135">
    <property type="component" value="Unassembled WGS sequence"/>
</dbReference>
<name>A0A9W6RRA1_9ACTN</name>
<evidence type="ECO:0000313" key="2">
    <source>
        <dbReference type="Proteomes" id="UP001165135"/>
    </source>
</evidence>
<proteinExistence type="predicted"/>
<comment type="caution">
    <text evidence="1">The sequence shown here is derived from an EMBL/GenBank/DDBJ whole genome shotgun (WGS) entry which is preliminary data.</text>
</comment>
<reference evidence="1" key="1">
    <citation type="submission" date="2023-03" db="EMBL/GenBank/DDBJ databases">
        <title>Actinoallomurus iriomotensis NBRC 103681.</title>
        <authorList>
            <person name="Ichikawa N."/>
            <person name="Sato H."/>
            <person name="Tonouchi N."/>
        </authorList>
    </citation>
    <scope>NUCLEOTIDE SEQUENCE</scope>
    <source>
        <strain evidence="1">NBRC 103681</strain>
    </source>
</reference>
<gene>
    <name evidence="1" type="ORF">Airi01_069290</name>
</gene>
<evidence type="ECO:0000313" key="1">
    <source>
        <dbReference type="EMBL" id="GLY78662.1"/>
    </source>
</evidence>